<feature type="domain" description="C2" evidence="3">
    <location>
        <begin position="301"/>
        <end position="401"/>
    </location>
</feature>
<keyword evidence="1" id="KW-0175">Coiled coil</keyword>
<dbReference type="Proteomes" id="UP000677228">
    <property type="component" value="Unassembled WGS sequence"/>
</dbReference>
<feature type="region of interest" description="Disordered" evidence="2">
    <location>
        <begin position="138"/>
        <end position="169"/>
    </location>
</feature>
<feature type="compositionally biased region" description="Basic and acidic residues" evidence="2">
    <location>
        <begin position="1"/>
        <end position="20"/>
    </location>
</feature>
<feature type="compositionally biased region" description="Basic and acidic residues" evidence="2">
    <location>
        <begin position="141"/>
        <end position="152"/>
    </location>
</feature>
<accession>A0A8S2EEJ7</accession>
<evidence type="ECO:0000256" key="2">
    <source>
        <dbReference type="SAM" id="MobiDB-lite"/>
    </source>
</evidence>
<dbReference type="EMBL" id="CAJNOK010011994">
    <property type="protein sequence ID" value="CAF1153354.1"/>
    <property type="molecule type" value="Genomic_DNA"/>
</dbReference>
<feature type="region of interest" description="Disordered" evidence="2">
    <location>
        <begin position="1"/>
        <end position="66"/>
    </location>
</feature>
<evidence type="ECO:0000259" key="3">
    <source>
        <dbReference type="Pfam" id="PF00168"/>
    </source>
</evidence>
<evidence type="ECO:0000256" key="1">
    <source>
        <dbReference type="SAM" id="Coils"/>
    </source>
</evidence>
<comment type="caution">
    <text evidence="4">The sequence shown here is derived from an EMBL/GenBank/DDBJ whole genome shotgun (WGS) entry which is preliminary data.</text>
</comment>
<evidence type="ECO:0000313" key="6">
    <source>
        <dbReference type="Proteomes" id="UP000677228"/>
    </source>
</evidence>
<dbReference type="EMBL" id="CAJOBA010032231">
    <property type="protein sequence ID" value="CAF3962725.1"/>
    <property type="molecule type" value="Genomic_DNA"/>
</dbReference>
<sequence length="424" mass="49527">MLQHDQGRLNDEKKSKKESNAENDEVEQESSNAYESTEKPTAMNEQLQYKKNSSDRKEHDAHEKKEFTDNKYYSFCDFASEKSDSCQVQDSRTTLEEDPLLVRQAAKDFSTELHELEKKIEQISENGEEKLVQSFYQQPVDDDHKKDTRSESEQNSNSELPTKMTDTDKDHSLREIIEINHHPVMNNNHQNDSKLNLHSSVTTNNSTKPVLAEDDLSSRITDELEKFEHDPIVHESRSRKSSLTTDPELFSKLTHELEEFEHDPAVHEIIVHHQTSLTPIFESNRRIELFYMYDDERSKFLVNVLKLEDAIDPNKNHLSDLDISVNLLPNENNHIDQTIKVEKLNSQKNHAFEVVITYENLRKKILSLNIKHKSETQFVGQVNLSLSDLKSGEKRTQWFSLQPEVVLMPEIDSINRRFRPFFTY</sequence>
<evidence type="ECO:0000313" key="4">
    <source>
        <dbReference type="EMBL" id="CAF1153354.1"/>
    </source>
</evidence>
<gene>
    <name evidence="4" type="ORF">OVA965_LOCUS21720</name>
    <name evidence="5" type="ORF">TMI583_LOCUS22430</name>
</gene>
<name>A0A8S2EEJ7_9BILA</name>
<reference evidence="4" key="1">
    <citation type="submission" date="2021-02" db="EMBL/GenBank/DDBJ databases">
        <authorList>
            <person name="Nowell W R."/>
        </authorList>
    </citation>
    <scope>NUCLEOTIDE SEQUENCE</scope>
</reference>
<dbReference type="AlphaFoldDB" id="A0A8S2EEJ7"/>
<dbReference type="InterPro" id="IPR035892">
    <property type="entry name" value="C2_domain_sf"/>
</dbReference>
<dbReference type="InterPro" id="IPR000008">
    <property type="entry name" value="C2_dom"/>
</dbReference>
<protein>
    <recommendedName>
        <fullName evidence="3">C2 domain-containing protein</fullName>
    </recommendedName>
</protein>
<proteinExistence type="predicted"/>
<organism evidence="4 6">
    <name type="scientific">Didymodactylos carnosus</name>
    <dbReference type="NCBI Taxonomy" id="1234261"/>
    <lineage>
        <taxon>Eukaryota</taxon>
        <taxon>Metazoa</taxon>
        <taxon>Spiralia</taxon>
        <taxon>Gnathifera</taxon>
        <taxon>Rotifera</taxon>
        <taxon>Eurotatoria</taxon>
        <taxon>Bdelloidea</taxon>
        <taxon>Philodinida</taxon>
        <taxon>Philodinidae</taxon>
        <taxon>Didymodactylos</taxon>
    </lineage>
</organism>
<dbReference type="SUPFAM" id="SSF49562">
    <property type="entry name" value="C2 domain (Calcium/lipid-binding domain, CaLB)"/>
    <property type="match status" value="1"/>
</dbReference>
<dbReference type="Pfam" id="PF00168">
    <property type="entry name" value="C2"/>
    <property type="match status" value="1"/>
</dbReference>
<dbReference type="Gene3D" id="2.60.40.150">
    <property type="entry name" value="C2 domain"/>
    <property type="match status" value="1"/>
</dbReference>
<feature type="compositionally biased region" description="Basic and acidic residues" evidence="2">
    <location>
        <begin position="52"/>
        <end position="66"/>
    </location>
</feature>
<dbReference type="Proteomes" id="UP000682733">
    <property type="component" value="Unassembled WGS sequence"/>
</dbReference>
<feature type="coiled-coil region" evidence="1">
    <location>
        <begin position="106"/>
        <end position="133"/>
    </location>
</feature>
<evidence type="ECO:0000313" key="5">
    <source>
        <dbReference type="EMBL" id="CAF3962725.1"/>
    </source>
</evidence>